<name>A0A941FGG8_9BACI</name>
<accession>A0A941FGG8</accession>
<gene>
    <name evidence="1" type="ORF">KEH51_00890</name>
</gene>
<proteinExistence type="predicted"/>
<protein>
    <submittedName>
        <fullName evidence="1">Uncharacterized protein</fullName>
    </submittedName>
</protein>
<reference evidence="1" key="1">
    <citation type="submission" date="2021-04" db="EMBL/GenBank/DDBJ databases">
        <title>Whole genome sequencing of Enterococci isolates from hospitalized patients.</title>
        <authorList>
            <person name="Ogoti B.M."/>
            <person name="Onyambu F.G."/>
        </authorList>
    </citation>
    <scope>NUCLEOTIDE SEQUENCE</scope>
    <source>
        <strain evidence="1">242</strain>
    </source>
</reference>
<dbReference type="Proteomes" id="UP000680045">
    <property type="component" value="Unassembled WGS sequence"/>
</dbReference>
<dbReference type="AlphaFoldDB" id="A0A941FGG8"/>
<sequence>MYHGRRKVTIDEKYRVSLLTAYADEDIKTDESKGLETVKNFAFIAGLVDLAREKIVSNAGDSTMALSSEPYPLVMDAPFSNADEKHVSNISQVLPEVAEQIIMFVMEKDWRYAENVMGKKLERNIFLISRQKH</sequence>
<evidence type="ECO:0000313" key="2">
    <source>
        <dbReference type="Proteomes" id="UP000680045"/>
    </source>
</evidence>
<comment type="caution">
    <text evidence="1">The sequence shown here is derived from an EMBL/GenBank/DDBJ whole genome shotgun (WGS) entry which is preliminary data.</text>
</comment>
<organism evidence="1 2">
    <name type="scientific">Peribacillus frigoritolerans</name>
    <dbReference type="NCBI Taxonomy" id="450367"/>
    <lineage>
        <taxon>Bacteria</taxon>
        <taxon>Bacillati</taxon>
        <taxon>Bacillota</taxon>
        <taxon>Bacilli</taxon>
        <taxon>Bacillales</taxon>
        <taxon>Bacillaceae</taxon>
        <taxon>Peribacillus</taxon>
    </lineage>
</organism>
<evidence type="ECO:0000313" key="1">
    <source>
        <dbReference type="EMBL" id="MBR8643835.1"/>
    </source>
</evidence>
<dbReference type="EMBL" id="JAGTPW010000001">
    <property type="protein sequence ID" value="MBR8643835.1"/>
    <property type="molecule type" value="Genomic_DNA"/>
</dbReference>